<dbReference type="InterPro" id="IPR051599">
    <property type="entry name" value="Cell_Envelope_Assoc"/>
</dbReference>
<dbReference type="GeneID" id="61186989"/>
<keyword evidence="1" id="KW-1133">Transmembrane helix</keyword>
<evidence type="ECO:0000259" key="2">
    <source>
        <dbReference type="Pfam" id="PF02698"/>
    </source>
</evidence>
<feature type="domain" description="DUF218" evidence="2">
    <location>
        <begin position="149"/>
        <end position="288"/>
    </location>
</feature>
<gene>
    <name evidence="3" type="ORF">FGL89_04465</name>
</gene>
<dbReference type="GO" id="GO:0005886">
    <property type="term" value="C:plasma membrane"/>
    <property type="evidence" value="ECO:0007669"/>
    <property type="project" value="TreeGrafter"/>
</dbReference>
<dbReference type="PANTHER" id="PTHR30336:SF4">
    <property type="entry name" value="ENVELOPE BIOGENESIS FACTOR ELYC"/>
    <property type="match status" value="1"/>
</dbReference>
<dbReference type="Gene3D" id="3.40.50.620">
    <property type="entry name" value="HUPs"/>
    <property type="match status" value="1"/>
</dbReference>
<dbReference type="RefSeq" id="WP_014973618.1">
    <property type="nucleotide sequence ID" value="NZ_CP042374.1"/>
</dbReference>
<dbReference type="InterPro" id="IPR014729">
    <property type="entry name" value="Rossmann-like_a/b/a_fold"/>
</dbReference>
<accession>A0AAE6M3A1</accession>
<dbReference type="GO" id="GO:0043164">
    <property type="term" value="P:Gram-negative-bacterium-type cell wall biogenesis"/>
    <property type="evidence" value="ECO:0007669"/>
    <property type="project" value="TreeGrafter"/>
</dbReference>
<dbReference type="PANTHER" id="PTHR30336">
    <property type="entry name" value="INNER MEMBRANE PROTEIN, PROBABLE PERMEASE"/>
    <property type="match status" value="1"/>
</dbReference>
<dbReference type="Proteomes" id="UP000321332">
    <property type="component" value="Chromosome"/>
</dbReference>
<dbReference type="GO" id="GO:0000270">
    <property type="term" value="P:peptidoglycan metabolic process"/>
    <property type="evidence" value="ECO:0007669"/>
    <property type="project" value="TreeGrafter"/>
</dbReference>
<organism evidence="3 4">
    <name type="scientific">Leuconostoc carnosum</name>
    <dbReference type="NCBI Taxonomy" id="1252"/>
    <lineage>
        <taxon>Bacteria</taxon>
        <taxon>Bacillati</taxon>
        <taxon>Bacillota</taxon>
        <taxon>Bacilli</taxon>
        <taxon>Lactobacillales</taxon>
        <taxon>Lactobacillaceae</taxon>
        <taxon>Leuconostoc</taxon>
    </lineage>
</organism>
<feature type="transmembrane region" description="Helical" evidence="1">
    <location>
        <begin position="89"/>
        <end position="111"/>
    </location>
</feature>
<evidence type="ECO:0000256" key="1">
    <source>
        <dbReference type="SAM" id="Phobius"/>
    </source>
</evidence>
<feature type="transmembrane region" description="Helical" evidence="1">
    <location>
        <begin position="63"/>
        <end position="83"/>
    </location>
</feature>
<dbReference type="CDD" id="cd06259">
    <property type="entry name" value="YdcF-like"/>
    <property type="match status" value="1"/>
</dbReference>
<feature type="transmembrane region" description="Helical" evidence="1">
    <location>
        <begin position="298"/>
        <end position="315"/>
    </location>
</feature>
<keyword evidence="1" id="KW-0472">Membrane</keyword>
<keyword evidence="1" id="KW-0812">Transmembrane</keyword>
<feature type="transmembrane region" description="Helical" evidence="1">
    <location>
        <begin position="33"/>
        <end position="51"/>
    </location>
</feature>
<dbReference type="Pfam" id="PF02698">
    <property type="entry name" value="DUF218"/>
    <property type="match status" value="1"/>
</dbReference>
<dbReference type="AlphaFoldDB" id="A0AAE6M3A1"/>
<reference evidence="3 4" key="1">
    <citation type="submission" date="2019-06" db="EMBL/GenBank/DDBJ databases">
        <title>Genome analyses of bacteria isolated from kimchi.</title>
        <authorList>
            <person name="Lee S."/>
            <person name="Ahn S."/>
            <person name="Roh S."/>
        </authorList>
    </citation>
    <scope>NUCLEOTIDE SEQUENCE [LARGE SCALE GENOMIC DNA]</scope>
    <source>
        <strain evidence="3 4">CBA3620</strain>
    </source>
</reference>
<dbReference type="InterPro" id="IPR003848">
    <property type="entry name" value="DUF218"/>
</dbReference>
<name>A0AAE6M3A1_LEUCA</name>
<evidence type="ECO:0000313" key="4">
    <source>
        <dbReference type="Proteomes" id="UP000321332"/>
    </source>
</evidence>
<dbReference type="EMBL" id="CP042374">
    <property type="protein sequence ID" value="QEA33439.1"/>
    <property type="molecule type" value="Genomic_DNA"/>
</dbReference>
<feature type="transmembrane region" description="Helical" evidence="1">
    <location>
        <begin position="118"/>
        <end position="137"/>
    </location>
</feature>
<protein>
    <submittedName>
        <fullName evidence="3">YdcF family protein</fullName>
    </submittedName>
</protein>
<proteinExistence type="predicted"/>
<sequence length="317" mass="35835">MVIVLFIALAICFSALLYYQVKRNPGTLTIGTYAFFVTISLICAITVLFGISYDTIVRILEYLYYIVVLLGLTLMWRLVWYSWKRFRSFLLPIMFIGYIAAIVLLSPFVLLRWGITGLALYFVWQFLRFLISSLIYGQVISAPKQGPLVVLGGGLADGYKIGNIVNARIRAAVADAKLMTIFPMIVFSGGQGEDQYLSEAQAMRDWAVDKYGIPPAKTMLEEQSHNTLQNLTYSAEILGSQPFTFYTSEYHVFRGVLLAEKLGITVQGRGGYTPKLYRTSAFFREFAGTMNINKRRHVAWGMAWLVVGTILNVILQW</sequence>
<evidence type="ECO:0000313" key="3">
    <source>
        <dbReference type="EMBL" id="QEA33439.1"/>
    </source>
</evidence>